<evidence type="ECO:0000256" key="1">
    <source>
        <dbReference type="ARBA" id="ARBA00022692"/>
    </source>
</evidence>
<dbReference type="EMBL" id="CP062804">
    <property type="protein sequence ID" value="QOT79864.1"/>
    <property type="molecule type" value="Genomic_DNA"/>
</dbReference>
<dbReference type="Pfam" id="PF07690">
    <property type="entry name" value="MFS_1"/>
    <property type="match status" value="1"/>
</dbReference>
<dbReference type="PANTHER" id="PTHR42910:SF1">
    <property type="entry name" value="MAJOR FACILITATOR SUPERFAMILY (MFS) PROFILE DOMAIN-CONTAINING PROTEIN"/>
    <property type="match status" value="1"/>
</dbReference>
<protein>
    <submittedName>
        <fullName evidence="5">MFS transporter</fullName>
    </submittedName>
</protein>
<dbReference type="GeneID" id="98406175"/>
<dbReference type="GO" id="GO:0022857">
    <property type="term" value="F:transmembrane transporter activity"/>
    <property type="evidence" value="ECO:0007669"/>
    <property type="project" value="InterPro"/>
</dbReference>
<accession>A0A643FY84</accession>
<dbReference type="InterPro" id="IPR011701">
    <property type="entry name" value="MFS"/>
</dbReference>
<dbReference type="PROSITE" id="PS51257">
    <property type="entry name" value="PROKAR_LIPOPROTEIN"/>
    <property type="match status" value="1"/>
</dbReference>
<evidence type="ECO:0000256" key="3">
    <source>
        <dbReference type="ARBA" id="ARBA00023136"/>
    </source>
</evidence>
<dbReference type="PANTHER" id="PTHR42910">
    <property type="entry name" value="TRANSPORTER SCO4007-RELATED"/>
    <property type="match status" value="1"/>
</dbReference>
<dbReference type="CDD" id="cd17324">
    <property type="entry name" value="MFS_NepI_like"/>
    <property type="match status" value="1"/>
</dbReference>
<keyword evidence="1" id="KW-0812">Transmembrane</keyword>
<organism evidence="5 6">
    <name type="scientific">Cupriavidus basilensis</name>
    <dbReference type="NCBI Taxonomy" id="68895"/>
    <lineage>
        <taxon>Bacteria</taxon>
        <taxon>Pseudomonadati</taxon>
        <taxon>Pseudomonadota</taxon>
        <taxon>Betaproteobacteria</taxon>
        <taxon>Burkholderiales</taxon>
        <taxon>Burkholderiaceae</taxon>
        <taxon>Cupriavidus</taxon>
    </lineage>
</organism>
<name>A0A643FY84_9BURK</name>
<dbReference type="PROSITE" id="PS50850">
    <property type="entry name" value="MFS"/>
    <property type="match status" value="1"/>
</dbReference>
<dbReference type="Proteomes" id="UP000397656">
    <property type="component" value="Chromosome 2"/>
</dbReference>
<sequence length="409" mass="41719">MTTRAHCAPQAQASPVGGASWMTLLLATACGLIVANLYYAQPLIGPIGHALGLSPQAAGLIVTLIQAGYGAGLLLIVPLGDIIENRRLICSLLAASALALAGAALAGHAGVFLLAAVCIGLSSVAAQVLVPFAAHLAPEHARGRVVGNVMSGLMLGIMLARPAASLVTDLWGWHAIFAGSAVGMALLALVLMRLLPDRRPAPAVRYGALLVSMWQLLCSQPVLRRRAAYQACMFGAFSLFWTTVPLWLAGPEFGLSQKGIALFALAGVAGAVAAPIAGRQADRGRGRGMTMLAMLLAAGAFVLGQAGTPGSPVALAALTTAAIVLDFGVAANLVVGQRAIFALGAAYRSRLNGLFMAIFFTGGAVASAVGAWAFAHGGWTLTSWIGFGLPAMAGLYFATEPRPAGALPR</sequence>
<feature type="domain" description="Major facilitator superfamily (MFS) profile" evidence="4">
    <location>
        <begin position="22"/>
        <end position="406"/>
    </location>
</feature>
<keyword evidence="2" id="KW-1133">Transmembrane helix</keyword>
<evidence type="ECO:0000313" key="5">
    <source>
        <dbReference type="EMBL" id="QOT79864.1"/>
    </source>
</evidence>
<proteinExistence type="predicted"/>
<evidence type="ECO:0000313" key="6">
    <source>
        <dbReference type="Proteomes" id="UP000397656"/>
    </source>
</evidence>
<dbReference type="SUPFAM" id="SSF103473">
    <property type="entry name" value="MFS general substrate transporter"/>
    <property type="match status" value="1"/>
</dbReference>
<dbReference type="InterPro" id="IPR036259">
    <property type="entry name" value="MFS_trans_sf"/>
</dbReference>
<gene>
    <name evidence="5" type="ORF">F7R26_034970</name>
</gene>
<dbReference type="Gene3D" id="1.20.1250.20">
    <property type="entry name" value="MFS general substrate transporter like domains"/>
    <property type="match status" value="1"/>
</dbReference>
<keyword evidence="3" id="KW-0472">Membrane</keyword>
<evidence type="ECO:0000256" key="2">
    <source>
        <dbReference type="ARBA" id="ARBA00022989"/>
    </source>
</evidence>
<dbReference type="InterPro" id="IPR020846">
    <property type="entry name" value="MFS_dom"/>
</dbReference>
<evidence type="ECO:0000259" key="4">
    <source>
        <dbReference type="PROSITE" id="PS50850"/>
    </source>
</evidence>
<reference evidence="5 6" key="1">
    <citation type="submission" date="2020-10" db="EMBL/GenBank/DDBJ databases">
        <title>Complete genome sequence of Cupriavidus basilensis CCUG 49340T.</title>
        <authorList>
            <person name="Salva-Serra F."/>
            <person name="Donoso R.A."/>
            <person name="Cho K.H."/>
            <person name="Yoo J.A."/>
            <person name="Lee K."/>
            <person name="Yoon S.-H."/>
            <person name="Perez-Pantoja D."/>
            <person name="Moore E.R.B."/>
        </authorList>
    </citation>
    <scope>NUCLEOTIDE SEQUENCE [LARGE SCALE GENOMIC DNA]</scope>
    <source>
        <strain evidence="6">CCUG 49340</strain>
    </source>
</reference>
<dbReference type="AlphaFoldDB" id="A0A643FY84"/>
<dbReference type="RefSeq" id="WP_150985190.1">
    <property type="nucleotide sequence ID" value="NZ_CP062804.1"/>
</dbReference>